<name>C8YZB6_CAPAN</name>
<evidence type="ECO:0000313" key="4">
    <source>
        <dbReference type="EMBL" id="PHT77375.1"/>
    </source>
</evidence>
<keyword evidence="2" id="KW-0812">Transmembrane</keyword>
<accession>C8YZB6</accession>
<reference evidence="4" key="2">
    <citation type="journal article" date="2014" name="Nat. Genet.">
        <title>Genome sequence of the hot pepper provides insights into the evolution of pungency in Capsicum species.</title>
        <authorList>
            <person name="Kim S."/>
            <person name="Park M."/>
            <person name="Yeom S.I."/>
            <person name="Kim Y.M."/>
            <person name="Lee J.M."/>
            <person name="Lee H.A."/>
            <person name="Seo E."/>
            <person name="Choi J."/>
            <person name="Cheong K."/>
            <person name="Kim K.T."/>
            <person name="Jung K."/>
            <person name="Lee G.W."/>
            <person name="Oh S.K."/>
            <person name="Bae C."/>
            <person name="Kim S.B."/>
            <person name="Lee H.Y."/>
            <person name="Kim S.Y."/>
            <person name="Kim M.S."/>
            <person name="Kang B.C."/>
            <person name="Jo Y.D."/>
            <person name="Yang H.B."/>
            <person name="Jeong H.J."/>
            <person name="Kang W.H."/>
            <person name="Kwon J.K."/>
            <person name="Shin C."/>
            <person name="Lim J.Y."/>
            <person name="Park J.H."/>
            <person name="Huh J.H."/>
            <person name="Kim J.S."/>
            <person name="Kim B.D."/>
            <person name="Cohen O."/>
            <person name="Paran I."/>
            <person name="Suh M.C."/>
            <person name="Lee S.B."/>
            <person name="Kim Y.K."/>
            <person name="Shin Y."/>
            <person name="Noh S.J."/>
            <person name="Park J."/>
            <person name="Seo Y.S."/>
            <person name="Kwon S.Y."/>
            <person name="Kim H.A."/>
            <person name="Park J.M."/>
            <person name="Kim H.J."/>
            <person name="Choi S.B."/>
            <person name="Bosland P.W."/>
            <person name="Reeves G."/>
            <person name="Jo S.H."/>
            <person name="Lee B.W."/>
            <person name="Cho H.T."/>
            <person name="Choi H.S."/>
            <person name="Lee M.S."/>
            <person name="Yu Y."/>
            <person name="Do Choi Y."/>
            <person name="Park B.S."/>
            <person name="van Deynze A."/>
            <person name="Ashrafi H."/>
            <person name="Hill T."/>
            <person name="Kim W.T."/>
            <person name="Pai H.S."/>
            <person name="Ahn H.K."/>
            <person name="Yeam I."/>
            <person name="Giovannoni J.J."/>
            <person name="Rose J.K."/>
            <person name="Sorensen I."/>
            <person name="Lee S.J."/>
            <person name="Kim R.W."/>
            <person name="Choi I.Y."/>
            <person name="Choi B.S."/>
            <person name="Lim J.S."/>
            <person name="Lee Y.H."/>
            <person name="Choi D."/>
        </authorList>
    </citation>
    <scope>NUCLEOTIDE SEQUENCE [LARGE SCALE GENOMIC DNA]</scope>
</reference>
<keyword evidence="5" id="KW-1185">Reference proteome</keyword>
<gene>
    <name evidence="4" type="ORF">T459_20897</name>
</gene>
<evidence type="ECO:0000313" key="5">
    <source>
        <dbReference type="Proteomes" id="UP000222542"/>
    </source>
</evidence>
<evidence type="ECO:0000313" key="3">
    <source>
        <dbReference type="EMBL" id="ACV71023.1"/>
    </source>
</evidence>
<organism evidence="3">
    <name type="scientific">Capsicum annuum</name>
    <name type="common">Capsicum pepper</name>
    <dbReference type="NCBI Taxonomy" id="4072"/>
    <lineage>
        <taxon>Eukaryota</taxon>
        <taxon>Viridiplantae</taxon>
        <taxon>Streptophyta</taxon>
        <taxon>Embryophyta</taxon>
        <taxon>Tracheophyta</taxon>
        <taxon>Spermatophyta</taxon>
        <taxon>Magnoliopsida</taxon>
        <taxon>eudicotyledons</taxon>
        <taxon>Gunneridae</taxon>
        <taxon>Pentapetalae</taxon>
        <taxon>asterids</taxon>
        <taxon>lamiids</taxon>
        <taxon>Solanales</taxon>
        <taxon>Solanaceae</taxon>
        <taxon>Solanoideae</taxon>
        <taxon>Capsiceae</taxon>
        <taxon>Capsicum</taxon>
    </lineage>
</organism>
<proteinExistence type="evidence at transcript level"/>
<evidence type="ECO:0000256" key="1">
    <source>
        <dbReference type="SAM" id="MobiDB-lite"/>
    </source>
</evidence>
<dbReference type="OMA" id="HYVAGHH"/>
<dbReference type="PANTHER" id="PTHR34125">
    <property type="entry name" value="OS01G0762900 PROTEIN"/>
    <property type="match status" value="1"/>
</dbReference>
<dbReference type="Gramene" id="PHT77375">
    <property type="protein sequence ID" value="PHT77375"/>
    <property type="gene ID" value="T459_20897"/>
</dbReference>
<reference evidence="4 5" key="3">
    <citation type="journal article" date="2017" name="Genome Biol.">
        <title>New reference genome sequences of hot pepper reveal the massive evolution of plant disease-resistance genes by retroduplication.</title>
        <authorList>
            <person name="Kim S."/>
            <person name="Park J."/>
            <person name="Yeom S.I."/>
            <person name="Kim Y.M."/>
            <person name="Seo E."/>
            <person name="Kim K.T."/>
            <person name="Kim M.S."/>
            <person name="Lee J.M."/>
            <person name="Cheong K."/>
            <person name="Shin H.S."/>
            <person name="Kim S.B."/>
            <person name="Han K."/>
            <person name="Lee J."/>
            <person name="Park M."/>
            <person name="Lee H.A."/>
            <person name="Lee H.Y."/>
            <person name="Lee Y."/>
            <person name="Oh S."/>
            <person name="Lee J.H."/>
            <person name="Choi E."/>
            <person name="Choi E."/>
            <person name="Lee S.E."/>
            <person name="Jeon J."/>
            <person name="Kim H."/>
            <person name="Choi G."/>
            <person name="Song H."/>
            <person name="Lee J."/>
            <person name="Lee S.C."/>
            <person name="Kwon J.K."/>
            <person name="Lee H.Y."/>
            <person name="Koo N."/>
            <person name="Hong Y."/>
            <person name="Kim R.W."/>
            <person name="Kang W.H."/>
            <person name="Huh J.H."/>
            <person name="Kang B.C."/>
            <person name="Yang T.J."/>
            <person name="Lee Y.H."/>
            <person name="Bennetzen J.L."/>
            <person name="Choi D."/>
        </authorList>
    </citation>
    <scope>NUCLEOTIDE SEQUENCE [LARGE SCALE GENOMIC DNA]</scope>
    <source>
        <strain evidence="5">cv. CM334</strain>
    </source>
</reference>
<dbReference type="EMBL" id="FJ997858">
    <property type="protein sequence ID" value="ACV71023.1"/>
    <property type="molecule type" value="mRNA"/>
</dbReference>
<evidence type="ECO:0000256" key="2">
    <source>
        <dbReference type="SAM" id="Phobius"/>
    </source>
</evidence>
<dbReference type="Proteomes" id="UP000222542">
    <property type="component" value="Unassembled WGS sequence"/>
</dbReference>
<dbReference type="EMBL" id="AYRZ02000007">
    <property type="protein sequence ID" value="PHT77375.1"/>
    <property type="molecule type" value="Genomic_DNA"/>
</dbReference>
<keyword evidence="2" id="KW-1133">Transmembrane helix</keyword>
<feature type="transmembrane region" description="Helical" evidence="2">
    <location>
        <begin position="40"/>
        <end position="61"/>
    </location>
</feature>
<reference evidence="3" key="1">
    <citation type="journal article" date="2009" name="Plant J.">
        <title>Detailed analysis of the DNA recognition motifs of the Xanthomonas type III effectors AvrBs3 and AvrBs3Deltarep16.</title>
        <authorList>
            <person name="Kay S."/>
            <person name="Hahn S."/>
            <person name="Marois E."/>
            <person name="Wieduwild R."/>
            <person name="Bonas U."/>
        </authorList>
    </citation>
    <scope>NUCLEOTIDE SEQUENCE</scope>
</reference>
<feature type="region of interest" description="Disordered" evidence="1">
    <location>
        <begin position="93"/>
        <end position="113"/>
    </location>
</feature>
<protein>
    <submittedName>
        <fullName evidence="3">UPA24</fullName>
    </submittedName>
</protein>
<dbReference type="AlphaFoldDB" id="C8YZB6"/>
<dbReference type="PANTHER" id="PTHR34125:SF2">
    <property type="entry name" value="TRANSMEMBRANE PROTEIN"/>
    <property type="match status" value="1"/>
</dbReference>
<keyword evidence="2" id="KW-0472">Membrane</keyword>
<feature type="transmembrane region" description="Helical" evidence="2">
    <location>
        <begin position="12"/>
        <end position="34"/>
    </location>
</feature>
<sequence>MEIQKLLIKFKFPILIVSILSILIIVFINLAPRFLDVVKYFWPLLLSTALFLVAVVVFGWISPPVNEVYSEKTGEGILDFVAGQTDEDLQTHLHELHEGDEGKEEGGESSRVE</sequence>